<protein>
    <submittedName>
        <fullName evidence="1">Uncharacterized protein</fullName>
    </submittedName>
</protein>
<proteinExistence type="predicted"/>
<reference evidence="1 2" key="1">
    <citation type="journal article" date="2006" name="Proc. Natl. Acad. Sci. U.S.A.">
        <title>Evolution of sensory complexity recorded in a myxobacterial genome.</title>
        <authorList>
            <person name="Goldman B.S."/>
            <person name="Nierman W.C."/>
            <person name="Kaiser D."/>
            <person name="Slater S.C."/>
            <person name="Durkin A.S."/>
            <person name="Eisen J.A."/>
            <person name="Ronning C.M."/>
            <person name="Barbazuk W.B."/>
            <person name="Blanchard M."/>
            <person name="Field C."/>
            <person name="Halling C."/>
            <person name="Hinkle G."/>
            <person name="Iartchuk O."/>
            <person name="Kim H.S."/>
            <person name="Mackenzie C."/>
            <person name="Madupu R."/>
            <person name="Miller N."/>
            <person name="Shvartsbeyn A."/>
            <person name="Sullivan S.A."/>
            <person name="Vaudin M."/>
            <person name="Wiegand R."/>
            <person name="Kaplan H.B."/>
        </authorList>
    </citation>
    <scope>NUCLEOTIDE SEQUENCE [LARGE SCALE GENOMIC DNA]</scope>
    <source>
        <strain evidence="2">DK1622</strain>
    </source>
</reference>
<keyword evidence="2" id="KW-1185">Reference proteome</keyword>
<organism evidence="1 2">
    <name type="scientific">Myxococcus xanthus (strain DK1622)</name>
    <dbReference type="NCBI Taxonomy" id="246197"/>
    <lineage>
        <taxon>Bacteria</taxon>
        <taxon>Pseudomonadati</taxon>
        <taxon>Myxococcota</taxon>
        <taxon>Myxococcia</taxon>
        <taxon>Myxococcales</taxon>
        <taxon>Cystobacterineae</taxon>
        <taxon>Myxococcaceae</taxon>
        <taxon>Myxococcus</taxon>
    </lineage>
</organism>
<sequence length="169" mass="18640">MLEPCPPVPAGRSRMRILTVLAVLTFAVPAAAKPWQGIEPGVSKRDEIIKKFGEPSRTVKQDGKEIIAYLSKEAIKGTTQAQFKVDPDTQMVERIDVFPGPIIDKETVENSYGPSCPSGAAPATPCYLRKLTDDFRTYFLYPRLGLAIFFNEDGKTVQSLTFTTQKAAK</sequence>
<dbReference type="EnsemblBacteria" id="ABF91753">
    <property type="protein sequence ID" value="ABF91753"/>
    <property type="gene ID" value="MXAN_3022"/>
</dbReference>
<gene>
    <name evidence="1" type="ordered locus">MXAN_3022</name>
</gene>
<name>Q1D7Z2_MYXXD</name>
<dbReference type="AlphaFoldDB" id="Q1D7Z2"/>
<dbReference type="KEGG" id="mxa:MXAN_3022"/>
<dbReference type="STRING" id="246197.MXAN_3022"/>
<evidence type="ECO:0000313" key="2">
    <source>
        <dbReference type="Proteomes" id="UP000002402"/>
    </source>
</evidence>
<accession>Q1D7Z2</accession>
<evidence type="ECO:0000313" key="1">
    <source>
        <dbReference type="EMBL" id="ABF91753.1"/>
    </source>
</evidence>
<dbReference type="Proteomes" id="UP000002402">
    <property type="component" value="Chromosome"/>
</dbReference>
<dbReference type="HOGENOM" id="CLU_1694468_0_0_7"/>
<dbReference type="EMBL" id="CP000113">
    <property type="protein sequence ID" value="ABF91753.1"/>
    <property type="molecule type" value="Genomic_DNA"/>
</dbReference>